<reference evidence="3" key="1">
    <citation type="journal article" date="2017" name="Nat. Microbiol.">
        <title>Global analysis of biosynthetic gene clusters reveals vast potential of secondary metabolite production in Penicillium species.</title>
        <authorList>
            <person name="Nielsen J.C."/>
            <person name="Grijseels S."/>
            <person name="Prigent S."/>
            <person name="Ji B."/>
            <person name="Dainat J."/>
            <person name="Nielsen K.F."/>
            <person name="Frisvad J.C."/>
            <person name="Workman M."/>
            <person name="Nielsen J."/>
        </authorList>
    </citation>
    <scope>NUCLEOTIDE SEQUENCE [LARGE SCALE GENOMIC DNA]</scope>
    <source>
        <strain evidence="3">IBT 24891</strain>
    </source>
</reference>
<organism evidence="2 3">
    <name type="scientific">Penicillium steckii</name>
    <dbReference type="NCBI Taxonomy" id="303698"/>
    <lineage>
        <taxon>Eukaryota</taxon>
        <taxon>Fungi</taxon>
        <taxon>Dikarya</taxon>
        <taxon>Ascomycota</taxon>
        <taxon>Pezizomycotina</taxon>
        <taxon>Eurotiomycetes</taxon>
        <taxon>Eurotiomycetidae</taxon>
        <taxon>Eurotiales</taxon>
        <taxon>Aspergillaceae</taxon>
        <taxon>Penicillium</taxon>
    </lineage>
</organism>
<feature type="region of interest" description="Disordered" evidence="1">
    <location>
        <begin position="1"/>
        <end position="49"/>
    </location>
</feature>
<name>A0A1V6SKQ7_9EURO</name>
<gene>
    <name evidence="2" type="ORF">PENSTE_c034G00964</name>
</gene>
<dbReference type="AlphaFoldDB" id="A0A1V6SKQ7"/>
<evidence type="ECO:0000313" key="3">
    <source>
        <dbReference type="Proteomes" id="UP000191285"/>
    </source>
</evidence>
<comment type="caution">
    <text evidence="2">The sequence shown here is derived from an EMBL/GenBank/DDBJ whole genome shotgun (WGS) entry which is preliminary data.</text>
</comment>
<protein>
    <submittedName>
        <fullName evidence="2">Uncharacterized protein</fullName>
    </submittedName>
</protein>
<feature type="compositionally biased region" description="Polar residues" evidence="1">
    <location>
        <begin position="1"/>
        <end position="12"/>
    </location>
</feature>
<dbReference type="EMBL" id="MLKD01000034">
    <property type="protein sequence ID" value="OQE14607.1"/>
    <property type="molecule type" value="Genomic_DNA"/>
</dbReference>
<feature type="compositionally biased region" description="Basic and acidic residues" evidence="1">
    <location>
        <begin position="27"/>
        <end position="39"/>
    </location>
</feature>
<dbReference type="OrthoDB" id="3548607at2759"/>
<keyword evidence="3" id="KW-1185">Reference proteome</keyword>
<evidence type="ECO:0000313" key="2">
    <source>
        <dbReference type="EMBL" id="OQE14607.1"/>
    </source>
</evidence>
<proteinExistence type="predicted"/>
<dbReference type="Proteomes" id="UP000191285">
    <property type="component" value="Unassembled WGS sequence"/>
</dbReference>
<accession>A0A1V6SKQ7</accession>
<evidence type="ECO:0000256" key="1">
    <source>
        <dbReference type="SAM" id="MobiDB-lite"/>
    </source>
</evidence>
<sequence>MYSTIDSRLTSPSRKREREDDVQLIDHGYEDRVDDDNKGSPRKRKSSHQQPDILRGYLILHRVACDRKRGHERHEEIEDYLEDQAGISIVVYKTYDCREYHEVIQDQFERLPTPDHPADVTSLLPYFFRLNKDGIQATPKSWDTRIQSPILKEAIQGITGIETDCLSSWQDMEWVTVFITYSTTADA</sequence>